<keyword evidence="1" id="KW-1133">Transmembrane helix</keyword>
<protein>
    <submittedName>
        <fullName evidence="2">Uncharacterized protein</fullName>
    </submittedName>
</protein>
<reference evidence="2 3" key="1">
    <citation type="submission" date="2017-02" db="EMBL/GenBank/DDBJ databases">
        <authorList>
            <person name="Peterson S.W."/>
        </authorList>
    </citation>
    <scope>NUCLEOTIDE SEQUENCE [LARGE SCALE GENOMIC DNA]</scope>
    <source>
        <strain evidence="2 3">ATCC 35992</strain>
    </source>
</reference>
<gene>
    <name evidence="2" type="ORF">SAMN02745111_02170</name>
</gene>
<keyword evidence="3" id="KW-1185">Reference proteome</keyword>
<feature type="transmembrane region" description="Helical" evidence="1">
    <location>
        <begin position="44"/>
        <end position="63"/>
    </location>
</feature>
<dbReference type="RefSeq" id="WP_078766996.1">
    <property type="nucleotide sequence ID" value="NZ_FUXZ01000015.1"/>
</dbReference>
<feature type="transmembrane region" description="Helical" evidence="1">
    <location>
        <begin position="20"/>
        <end position="38"/>
    </location>
</feature>
<accession>A0A1T4W1N9</accession>
<dbReference type="EMBL" id="FUXZ01000015">
    <property type="protein sequence ID" value="SKA71166.1"/>
    <property type="molecule type" value="Genomic_DNA"/>
</dbReference>
<dbReference type="STRING" id="39495.SAMN02745111_02170"/>
<sequence length="85" mass="9703">MSEGKRYKHKLNMLEPGSIMLKWIGILILIGLVLYVFSFRMVAFGAWILSGIIFVVLLILLTIEGHQDKVMNEIGIRENEKNGEL</sequence>
<keyword evidence="1" id="KW-0812">Transmembrane</keyword>
<evidence type="ECO:0000256" key="1">
    <source>
        <dbReference type="SAM" id="Phobius"/>
    </source>
</evidence>
<keyword evidence="1" id="KW-0472">Membrane</keyword>
<evidence type="ECO:0000313" key="2">
    <source>
        <dbReference type="EMBL" id="SKA71166.1"/>
    </source>
</evidence>
<name>A0A1T4W1N9_9FIRM</name>
<proteinExistence type="predicted"/>
<evidence type="ECO:0000313" key="3">
    <source>
        <dbReference type="Proteomes" id="UP000190814"/>
    </source>
</evidence>
<dbReference type="Proteomes" id="UP000190814">
    <property type="component" value="Unassembled WGS sequence"/>
</dbReference>
<organism evidence="2 3">
    <name type="scientific">Eubacterium uniforme</name>
    <dbReference type="NCBI Taxonomy" id="39495"/>
    <lineage>
        <taxon>Bacteria</taxon>
        <taxon>Bacillati</taxon>
        <taxon>Bacillota</taxon>
        <taxon>Clostridia</taxon>
        <taxon>Eubacteriales</taxon>
        <taxon>Eubacteriaceae</taxon>
        <taxon>Eubacterium</taxon>
    </lineage>
</organism>
<dbReference type="AlphaFoldDB" id="A0A1T4W1N9"/>